<keyword evidence="9" id="KW-0732">Signal</keyword>
<evidence type="ECO:0000256" key="7">
    <source>
        <dbReference type="SAM" id="Coils"/>
    </source>
</evidence>
<dbReference type="Proteomes" id="UP000078406">
    <property type="component" value="Unassembled WGS sequence"/>
</dbReference>
<protein>
    <submittedName>
        <fullName evidence="11">Flagellar motor protein MotA</fullName>
    </submittedName>
</protein>
<evidence type="ECO:0000259" key="10">
    <source>
        <dbReference type="Pfam" id="PF01618"/>
    </source>
</evidence>
<evidence type="ECO:0000256" key="6">
    <source>
        <dbReference type="RuleBase" id="RU004057"/>
    </source>
</evidence>
<evidence type="ECO:0000256" key="8">
    <source>
        <dbReference type="SAM" id="Phobius"/>
    </source>
</evidence>
<feature type="domain" description="MotA/TolQ/ExbB proton channel" evidence="10">
    <location>
        <begin position="312"/>
        <end position="425"/>
    </location>
</feature>
<evidence type="ECO:0000256" key="4">
    <source>
        <dbReference type="ARBA" id="ARBA00022989"/>
    </source>
</evidence>
<dbReference type="PANTHER" id="PTHR30625:SF11">
    <property type="entry name" value="MOTA_TOLQ_EXBB PROTON CHANNEL DOMAIN-CONTAINING PROTEIN"/>
    <property type="match status" value="1"/>
</dbReference>
<evidence type="ECO:0000313" key="12">
    <source>
        <dbReference type="Proteomes" id="UP000078406"/>
    </source>
</evidence>
<keyword evidence="4 8" id="KW-1133">Transmembrane helix</keyword>
<keyword evidence="3 8" id="KW-0812">Transmembrane</keyword>
<dbReference type="RefSeq" id="WP_054963022.1">
    <property type="nucleotide sequence ID" value="NZ_LLEI02000006.1"/>
</dbReference>
<comment type="caution">
    <text evidence="11">The sequence shown here is derived from an EMBL/GenBank/DDBJ whole genome shotgun (WGS) entry which is preliminary data.</text>
</comment>
<dbReference type="InterPro" id="IPR050790">
    <property type="entry name" value="ExbB/TolQ_transport"/>
</dbReference>
<keyword evidence="11" id="KW-0282">Flagellum</keyword>
<name>A0A177Y5Y1_9VIBR</name>
<dbReference type="GO" id="GO:0005886">
    <property type="term" value="C:plasma membrane"/>
    <property type="evidence" value="ECO:0007669"/>
    <property type="project" value="UniProtKB-SubCell"/>
</dbReference>
<reference evidence="11 12" key="1">
    <citation type="journal article" date="2016" name="Syst. Appl. Microbiol.">
        <title>Vibrio bivalvicida sp. nov., a novel larval pathogen for bivalve molluscs reared in a hatchery.</title>
        <authorList>
            <person name="Dubert J."/>
            <person name="Romalde J.L."/>
            <person name="Prado S."/>
            <person name="Barja J.L."/>
        </authorList>
    </citation>
    <scope>NUCLEOTIDE SEQUENCE [LARGE SCALE GENOMIC DNA]</scope>
    <source>
        <strain evidence="11 12">605</strain>
    </source>
</reference>
<comment type="subcellular location">
    <subcellularLocation>
        <location evidence="1">Cell membrane</location>
        <topology evidence="1">Multi-pass membrane protein</topology>
    </subcellularLocation>
    <subcellularLocation>
        <location evidence="6">Membrane</location>
        <topology evidence="6">Multi-pass membrane protein</topology>
    </subcellularLocation>
</comment>
<keyword evidence="5 8" id="KW-0472">Membrane</keyword>
<evidence type="ECO:0000256" key="1">
    <source>
        <dbReference type="ARBA" id="ARBA00004651"/>
    </source>
</evidence>
<dbReference type="EMBL" id="LLEI02000006">
    <property type="protein sequence ID" value="OAJ96254.1"/>
    <property type="molecule type" value="Genomic_DNA"/>
</dbReference>
<proteinExistence type="inferred from homology"/>
<feature type="coiled-coil region" evidence="7">
    <location>
        <begin position="46"/>
        <end position="91"/>
    </location>
</feature>
<dbReference type="Pfam" id="PF01618">
    <property type="entry name" value="MotA_ExbB"/>
    <property type="match status" value="1"/>
</dbReference>
<evidence type="ECO:0000256" key="3">
    <source>
        <dbReference type="ARBA" id="ARBA00022692"/>
    </source>
</evidence>
<organism evidence="11 12">
    <name type="scientific">Vibrio bivalvicida</name>
    <dbReference type="NCBI Taxonomy" id="1276888"/>
    <lineage>
        <taxon>Bacteria</taxon>
        <taxon>Pseudomonadati</taxon>
        <taxon>Pseudomonadota</taxon>
        <taxon>Gammaproteobacteria</taxon>
        <taxon>Vibrionales</taxon>
        <taxon>Vibrionaceae</taxon>
        <taxon>Vibrio</taxon>
        <taxon>Vibrio oreintalis group</taxon>
    </lineage>
</organism>
<dbReference type="AlphaFoldDB" id="A0A177Y5Y1"/>
<sequence length="451" mass="48305">MKRTLITSLIAFSAISFNSVAADLASPAKADAKVQKQHNIQRESGFKQTERELAALKAQLIQQRETLQQQNDRLATQFSQNEDTLARLEEKLRLETGSLGEVFGVVRQHAKELETELSHSVTGAGAQTYSGVIKEIVAATKLPSLAQLTGLWSALEEQIKATGQIQSTQVKFVDGEGLTQDVTAQRLGAFGLVGEQGYLNWNGTKQDATAYIKQPENGPTTSSIAGLLSGERTNLVVDPSRGIMLEQLALTPSLMDRLQAGGVVGKIILGLLTIGLIISLVRGVSLSIARQQIRKQLQTPLTPADNALGRVLAVYSKEKKQTVEALELRLLEAIVDEQAGLEKGLSMLKLLAALAPMLGLLGTVTGMIETFQVITQFGNGDPKVMAGGISMALVTTVLGLISAMPLLLAHNILSSQAESIRNILEKQGIALVAQQAEKQNAMSENSLEKAA</sequence>
<comment type="similarity">
    <text evidence="6">Belongs to the exbB/tolQ family.</text>
</comment>
<feature type="chain" id="PRO_5008079516" evidence="9">
    <location>
        <begin position="22"/>
        <end position="451"/>
    </location>
</feature>
<evidence type="ECO:0000256" key="9">
    <source>
        <dbReference type="SAM" id="SignalP"/>
    </source>
</evidence>
<gene>
    <name evidence="11" type="ORF">APB76_00360</name>
</gene>
<dbReference type="InterPro" id="IPR017270">
    <property type="entry name" value="MotA/TolQ/ExbB-rel"/>
</dbReference>
<feature type="transmembrane region" description="Helical" evidence="8">
    <location>
        <begin position="267"/>
        <end position="289"/>
    </location>
</feature>
<keyword evidence="11" id="KW-0969">Cilium</keyword>
<keyword evidence="6" id="KW-0653">Protein transport</keyword>
<keyword evidence="7" id="KW-0175">Coiled coil</keyword>
<dbReference type="PANTHER" id="PTHR30625">
    <property type="entry name" value="PROTEIN TOLQ"/>
    <property type="match status" value="1"/>
</dbReference>
<feature type="transmembrane region" description="Helical" evidence="8">
    <location>
        <begin position="388"/>
        <end position="409"/>
    </location>
</feature>
<evidence type="ECO:0000313" key="11">
    <source>
        <dbReference type="EMBL" id="OAJ96254.1"/>
    </source>
</evidence>
<evidence type="ECO:0000256" key="2">
    <source>
        <dbReference type="ARBA" id="ARBA00022475"/>
    </source>
</evidence>
<keyword evidence="6" id="KW-0813">Transport</keyword>
<feature type="signal peptide" evidence="9">
    <location>
        <begin position="1"/>
        <end position="21"/>
    </location>
</feature>
<evidence type="ECO:0000256" key="5">
    <source>
        <dbReference type="ARBA" id="ARBA00023136"/>
    </source>
</evidence>
<keyword evidence="2" id="KW-1003">Cell membrane</keyword>
<dbReference type="GO" id="GO:0017038">
    <property type="term" value="P:protein import"/>
    <property type="evidence" value="ECO:0007669"/>
    <property type="project" value="TreeGrafter"/>
</dbReference>
<keyword evidence="11" id="KW-0966">Cell projection</keyword>
<dbReference type="InterPro" id="IPR002898">
    <property type="entry name" value="MotA_ExbB_proton_chnl"/>
</dbReference>
<dbReference type="PIRSF" id="PIRSF037714">
    <property type="entry name" value="TolR"/>
    <property type="match status" value="1"/>
</dbReference>
<accession>A0A177Y5Y1</accession>
<feature type="transmembrane region" description="Helical" evidence="8">
    <location>
        <begin position="350"/>
        <end position="368"/>
    </location>
</feature>